<comment type="caution">
    <text evidence="1">The sequence shown here is derived from an EMBL/GenBank/DDBJ whole genome shotgun (WGS) entry which is preliminary data.</text>
</comment>
<accession>A0A8I1JHW6</accession>
<reference evidence="1" key="1">
    <citation type="submission" date="2020-12" db="EMBL/GenBank/DDBJ databases">
        <title>Enhanced detection system for hospital associated transmission using whole genome sequencing surveillance.</title>
        <authorList>
            <person name="Harrison L.H."/>
            <person name="Van Tyne D."/>
            <person name="Marsh J.W."/>
            <person name="Griffith M.P."/>
            <person name="Snyder D.J."/>
            <person name="Cooper V.S."/>
            <person name="Mustapha M."/>
        </authorList>
    </citation>
    <scope>NUCLEOTIDE SEQUENCE</scope>
    <source>
        <strain evidence="1">PSB00042</strain>
    </source>
</reference>
<sequence>MTTMSLDMANAAIKIMISEGQLPEGATRAEAIAEIGKMISAFTEVKGALEAAEATDSGDEIVEIAPVVHVGIHARRTTVSGNEHELIFSEEWAKLQSKNKTLDGLLSPDGQPFIASQRDADVAATVIQWLGSPIGTGFIREVNERSKEGSGTELKAYL</sequence>
<dbReference type="RefSeq" id="WP_198746715.1">
    <property type="nucleotide sequence ID" value="NZ_JAEHTE010000002.1"/>
</dbReference>
<organism evidence="1 2">
    <name type="scientific">Pseudomonas putida</name>
    <name type="common">Arthrobacter siderocapsulatus</name>
    <dbReference type="NCBI Taxonomy" id="303"/>
    <lineage>
        <taxon>Bacteria</taxon>
        <taxon>Pseudomonadati</taxon>
        <taxon>Pseudomonadota</taxon>
        <taxon>Gammaproteobacteria</taxon>
        <taxon>Pseudomonadales</taxon>
        <taxon>Pseudomonadaceae</taxon>
        <taxon>Pseudomonas</taxon>
    </lineage>
</organism>
<evidence type="ECO:0000313" key="2">
    <source>
        <dbReference type="Proteomes" id="UP000637061"/>
    </source>
</evidence>
<dbReference type="EMBL" id="JAEHTE010000002">
    <property type="protein sequence ID" value="MBI6883101.1"/>
    <property type="molecule type" value="Genomic_DNA"/>
</dbReference>
<gene>
    <name evidence="1" type="ORF">JEU22_04165</name>
</gene>
<dbReference type="Proteomes" id="UP000637061">
    <property type="component" value="Unassembled WGS sequence"/>
</dbReference>
<protein>
    <submittedName>
        <fullName evidence="1">Uncharacterized protein</fullName>
    </submittedName>
</protein>
<dbReference type="AlphaFoldDB" id="A0A8I1JHW6"/>
<evidence type="ECO:0000313" key="1">
    <source>
        <dbReference type="EMBL" id="MBI6883101.1"/>
    </source>
</evidence>
<proteinExistence type="predicted"/>
<name>A0A8I1JHW6_PSEPU</name>